<dbReference type="AlphaFoldDB" id="A0A9D7DVC1"/>
<evidence type="ECO:0000259" key="1">
    <source>
        <dbReference type="Pfam" id="PF00571"/>
    </source>
</evidence>
<accession>A0A9D7DVC1</accession>
<dbReference type="InterPro" id="IPR046342">
    <property type="entry name" value="CBS_dom_sf"/>
</dbReference>
<dbReference type="Pfam" id="PF00571">
    <property type="entry name" value="CBS"/>
    <property type="match status" value="1"/>
</dbReference>
<dbReference type="InterPro" id="IPR000644">
    <property type="entry name" value="CBS_dom"/>
</dbReference>
<dbReference type="Gene3D" id="3.10.580.10">
    <property type="entry name" value="CBS-domain"/>
    <property type="match status" value="1"/>
</dbReference>
<organism evidence="2 3">
    <name type="scientific">Candidatus Methylophosphatis roskildensis</name>
    <dbReference type="NCBI Taxonomy" id="2899263"/>
    <lineage>
        <taxon>Bacteria</taxon>
        <taxon>Pseudomonadati</taxon>
        <taxon>Pseudomonadota</taxon>
        <taxon>Betaproteobacteria</taxon>
        <taxon>Nitrosomonadales</taxon>
        <taxon>Sterolibacteriaceae</taxon>
        <taxon>Candidatus Methylophosphatis</taxon>
    </lineage>
</organism>
<comment type="caution">
    <text evidence="2">The sequence shown here is derived from an EMBL/GenBank/DDBJ whole genome shotgun (WGS) entry which is preliminary data.</text>
</comment>
<dbReference type="EMBL" id="JADJEV010000001">
    <property type="protein sequence ID" value="MBK6971503.1"/>
    <property type="molecule type" value="Genomic_DNA"/>
</dbReference>
<dbReference type="Proteomes" id="UP000807785">
    <property type="component" value="Unassembled WGS sequence"/>
</dbReference>
<evidence type="ECO:0000313" key="3">
    <source>
        <dbReference type="Proteomes" id="UP000807785"/>
    </source>
</evidence>
<proteinExistence type="predicted"/>
<dbReference type="SUPFAM" id="SSF54631">
    <property type="entry name" value="CBS-domain pair"/>
    <property type="match status" value="1"/>
</dbReference>
<gene>
    <name evidence="2" type="ORF">IPH26_00560</name>
</gene>
<protein>
    <submittedName>
        <fullName evidence="2">CBS domain-containing protein</fullName>
    </submittedName>
</protein>
<reference evidence="2" key="1">
    <citation type="submission" date="2020-10" db="EMBL/GenBank/DDBJ databases">
        <title>Connecting structure to function with the recovery of over 1000 high-quality activated sludge metagenome-assembled genomes encoding full-length rRNA genes using long-read sequencing.</title>
        <authorList>
            <person name="Singleton C.M."/>
            <person name="Petriglieri F."/>
            <person name="Kristensen J.M."/>
            <person name="Kirkegaard R.H."/>
            <person name="Michaelsen T.Y."/>
            <person name="Andersen M.H."/>
            <person name="Karst S.M."/>
            <person name="Dueholm M.S."/>
            <person name="Nielsen P.H."/>
            <person name="Albertsen M."/>
        </authorList>
    </citation>
    <scope>NUCLEOTIDE SEQUENCE</scope>
    <source>
        <strain evidence="2">Bjer_18-Q3-R1-45_BAT3C.347</strain>
    </source>
</reference>
<sequence>MVPPKVAIDSPAIEVMTDLRRIPAASIQSELTWAQANHAMILRGVRLLLVVAENGTVIGTVSAADLLGERPLQLATERQLNRDELTVRDLMVPAESADAIELGDVLRSEVGHVVATLQRLGRQHLLVVDSDAAEGPMVRGIFSATQIARQLGVAVQTTEIARTFAQIETAMAG</sequence>
<evidence type="ECO:0000313" key="2">
    <source>
        <dbReference type="EMBL" id="MBK6971503.1"/>
    </source>
</evidence>
<feature type="domain" description="CBS" evidence="1">
    <location>
        <begin position="18"/>
        <end position="68"/>
    </location>
</feature>
<name>A0A9D7DVC1_9PROT</name>